<evidence type="ECO:0000256" key="3">
    <source>
        <dbReference type="ARBA" id="ARBA00022527"/>
    </source>
</evidence>
<dbReference type="GO" id="GO:0006281">
    <property type="term" value="P:DNA repair"/>
    <property type="evidence" value="ECO:0007669"/>
    <property type="project" value="InterPro"/>
</dbReference>
<gene>
    <name evidence="15" type="ORF">LSAA_1276</name>
</gene>
<keyword evidence="7" id="KW-0418">Kinase</keyword>
<dbReference type="PROSITE" id="PS00916">
    <property type="entry name" value="PI3_4_KINASE_2"/>
    <property type="match status" value="1"/>
</dbReference>
<dbReference type="InterPro" id="IPR018936">
    <property type="entry name" value="PI3/4_kinase_CS"/>
</dbReference>
<dbReference type="SMART" id="SM01343">
    <property type="entry name" value="FATC"/>
    <property type="match status" value="1"/>
</dbReference>
<dbReference type="GO" id="GO:0005524">
    <property type="term" value="F:ATP binding"/>
    <property type="evidence" value="ECO:0007669"/>
    <property type="project" value="UniProtKB-KW"/>
</dbReference>
<dbReference type="PANTHER" id="PTHR37079">
    <property type="entry name" value="SERINE/THREONINE-PROTEIN KINASE ATM"/>
    <property type="match status" value="1"/>
</dbReference>
<keyword evidence="9" id="KW-0539">Nucleus</keyword>
<keyword evidence="4 15" id="KW-0808">Transferase</keyword>
<keyword evidence="3" id="KW-0723">Serine/threonine-protein kinase</keyword>
<feature type="domain" description="PI3K/PI4K catalytic" evidence="12">
    <location>
        <begin position="275"/>
        <end position="598"/>
    </location>
</feature>
<reference evidence="15" key="1">
    <citation type="submission" date="2021-02" db="EMBL/GenBank/DDBJ databases">
        <authorList>
            <person name="Bekaert M."/>
        </authorList>
    </citation>
    <scope>NUCLEOTIDE SEQUENCE</scope>
    <source>
        <strain evidence="15">IoA-00</strain>
    </source>
</reference>
<dbReference type="CDD" id="cd05171">
    <property type="entry name" value="PIKKc_ATM"/>
    <property type="match status" value="1"/>
</dbReference>
<dbReference type="InterPro" id="IPR044107">
    <property type="entry name" value="PIKKc_ATM"/>
</dbReference>
<dbReference type="Pfam" id="PF02260">
    <property type="entry name" value="FATC"/>
    <property type="match status" value="1"/>
</dbReference>
<proteinExistence type="predicted"/>
<dbReference type="SUPFAM" id="SSF56112">
    <property type="entry name" value="Protein kinase-like (PK-like)"/>
    <property type="match status" value="1"/>
</dbReference>
<dbReference type="InterPro" id="IPR003152">
    <property type="entry name" value="FATC_dom"/>
</dbReference>
<dbReference type="InterPro" id="IPR000403">
    <property type="entry name" value="PI3/4_kinase_cat_dom"/>
</dbReference>
<dbReference type="Pfam" id="PF00454">
    <property type="entry name" value="PI3_PI4_kinase"/>
    <property type="match status" value="1"/>
</dbReference>
<dbReference type="GO" id="GO:0005634">
    <property type="term" value="C:nucleus"/>
    <property type="evidence" value="ECO:0007669"/>
    <property type="project" value="UniProtKB-SubCell"/>
</dbReference>
<evidence type="ECO:0000256" key="11">
    <source>
        <dbReference type="SAM" id="MobiDB-lite"/>
    </source>
</evidence>
<dbReference type="OrthoDB" id="381190at2759"/>
<evidence type="ECO:0000313" key="15">
    <source>
        <dbReference type="EMBL" id="CAF2764995.1"/>
    </source>
</evidence>
<evidence type="ECO:0000313" key="16">
    <source>
        <dbReference type="Proteomes" id="UP000675881"/>
    </source>
</evidence>
<name>A0A7R8GZI2_LEPSM</name>
<dbReference type="Proteomes" id="UP000675881">
    <property type="component" value="Chromosome 1"/>
</dbReference>
<dbReference type="PANTHER" id="PTHR37079:SF4">
    <property type="entry name" value="SERINE_THREONINE-PROTEIN KINASE ATM"/>
    <property type="match status" value="1"/>
</dbReference>
<dbReference type="PROSITE" id="PS51190">
    <property type="entry name" value="FATC"/>
    <property type="match status" value="1"/>
</dbReference>
<evidence type="ECO:0000256" key="5">
    <source>
        <dbReference type="ARBA" id="ARBA00022741"/>
    </source>
</evidence>
<evidence type="ECO:0000256" key="2">
    <source>
        <dbReference type="ARBA" id="ARBA00012513"/>
    </source>
</evidence>
<evidence type="ECO:0000256" key="6">
    <source>
        <dbReference type="ARBA" id="ARBA00022763"/>
    </source>
</evidence>
<feature type="region of interest" description="Disordered" evidence="11">
    <location>
        <begin position="577"/>
        <end position="598"/>
    </location>
</feature>
<evidence type="ECO:0000256" key="7">
    <source>
        <dbReference type="ARBA" id="ARBA00022777"/>
    </source>
</evidence>
<dbReference type="InterPro" id="IPR011009">
    <property type="entry name" value="Kinase-like_dom_sf"/>
</dbReference>
<comment type="subcellular location">
    <subcellularLocation>
        <location evidence="1">Nucleus</location>
    </subcellularLocation>
</comment>
<dbReference type="SMART" id="SM00146">
    <property type="entry name" value="PI3Kc"/>
    <property type="match status" value="1"/>
</dbReference>
<evidence type="ECO:0000256" key="9">
    <source>
        <dbReference type="ARBA" id="ARBA00023242"/>
    </source>
</evidence>
<dbReference type="PROSITE" id="PS50290">
    <property type="entry name" value="PI3_4_KINASE_3"/>
    <property type="match status" value="1"/>
</dbReference>
<dbReference type="EC" id="2.7.11.1" evidence="2"/>
<protein>
    <recommendedName>
        <fullName evidence="2">non-specific serine/threonine protein kinase</fullName>
        <ecNumber evidence="2">2.7.11.1</ecNumber>
    </recommendedName>
</protein>
<feature type="domain" description="FATC" evidence="14">
    <location>
        <begin position="620"/>
        <end position="652"/>
    </location>
</feature>
<comment type="catalytic activity">
    <reaction evidence="10">
        <text>L-threonyl-[protein] + ATP = O-phospho-L-threonyl-[protein] + ADP + H(+)</text>
        <dbReference type="Rhea" id="RHEA:46608"/>
        <dbReference type="Rhea" id="RHEA-COMP:11060"/>
        <dbReference type="Rhea" id="RHEA-COMP:11605"/>
        <dbReference type="ChEBI" id="CHEBI:15378"/>
        <dbReference type="ChEBI" id="CHEBI:30013"/>
        <dbReference type="ChEBI" id="CHEBI:30616"/>
        <dbReference type="ChEBI" id="CHEBI:61977"/>
        <dbReference type="ChEBI" id="CHEBI:456216"/>
        <dbReference type="EC" id="2.7.11.1"/>
    </reaction>
</comment>
<organism evidence="15 16">
    <name type="scientific">Lepeophtheirus salmonis</name>
    <name type="common">Salmon louse</name>
    <name type="synonym">Caligus salmonis</name>
    <dbReference type="NCBI Taxonomy" id="72036"/>
    <lineage>
        <taxon>Eukaryota</taxon>
        <taxon>Metazoa</taxon>
        <taxon>Ecdysozoa</taxon>
        <taxon>Arthropoda</taxon>
        <taxon>Crustacea</taxon>
        <taxon>Multicrustacea</taxon>
        <taxon>Hexanauplia</taxon>
        <taxon>Copepoda</taxon>
        <taxon>Siphonostomatoida</taxon>
        <taxon>Caligidae</taxon>
        <taxon>Lepeophtheirus</taxon>
    </lineage>
</organism>
<dbReference type="Gene3D" id="1.10.1070.11">
    <property type="entry name" value="Phosphatidylinositol 3-/4-kinase, catalytic domain"/>
    <property type="match status" value="1"/>
</dbReference>
<keyword evidence="5" id="KW-0547">Nucleotide-binding</keyword>
<dbReference type="InterPro" id="IPR036940">
    <property type="entry name" value="PI3/4_kinase_cat_sf"/>
</dbReference>
<dbReference type="InterPro" id="IPR014009">
    <property type="entry name" value="PIK_FAT"/>
</dbReference>
<dbReference type="EMBL" id="HG994580">
    <property type="protein sequence ID" value="CAF2764995.1"/>
    <property type="molecule type" value="Genomic_DNA"/>
</dbReference>
<accession>A0A7R8GZI2</accession>
<evidence type="ECO:0000256" key="10">
    <source>
        <dbReference type="ARBA" id="ARBA00047899"/>
    </source>
</evidence>
<evidence type="ECO:0000256" key="4">
    <source>
        <dbReference type="ARBA" id="ARBA00022679"/>
    </source>
</evidence>
<sequence>MNQDGDEMTSIYPQVLGTLGQWMYMLKSESAPIILDKGIYKNLASFCDDQYKNISDHIKSKDFEDKQKLMKEIQEESSNLNQVGKDLDKDVKQSAVILNRHSNIDKLEVESIQRDRQKYLLLALQNYLNAFIAGDSPHDLKIFRFVSLWFSNSQDPDVSVVVSESINEIRTFKFVNLLYQLAARMTLKLEEGNFGKILMNLMVQCMRDHPHHTLPVVLALANSQADDAFTLGKGGKRISHWGMRIELLLQKNMENICLTLIQFAYEKSPPPRSNESNKIKLGSSNPIRKICDMDHVPILTEFIPVSKIGKYSFVGIREFTDFYETVGGVNAPKKIYCIGTDDPKLKVQTYKVVALSQRSGVLEWCQNTMPLKDYLVGADNKSGAHARYHPDDYSAYDCRVKLVKAQASKDHLKKLKAFTDICEHFHPVMHQFFLEHFPSPEMHYERREAYTRSAAAASMVGYILGLGDRHIQNILIHKTTGHLVHIDLGIAFEQGKILPTPETIPFRLSRDIVDGFGTCGVEGTFRRSCESTLSVLRNNKESIFTILQVMVHDPLYNWSLTPDKAYRLQFGRAPDAKTRAKWEQSSDSPSRAANDGGGNRMAERVLLRVGQKLDGFEEGFNMSIQGQVNALIHQARDPNRLCALYPGWSPFV</sequence>
<keyword evidence="6" id="KW-0227">DNA damage</keyword>
<dbReference type="PROSITE" id="PS51189">
    <property type="entry name" value="FAT"/>
    <property type="match status" value="1"/>
</dbReference>
<evidence type="ECO:0000259" key="12">
    <source>
        <dbReference type="PROSITE" id="PS50290"/>
    </source>
</evidence>
<keyword evidence="8" id="KW-0067">ATP-binding</keyword>
<dbReference type="AlphaFoldDB" id="A0A7R8GZI2"/>
<evidence type="ECO:0000259" key="13">
    <source>
        <dbReference type="PROSITE" id="PS51189"/>
    </source>
</evidence>
<dbReference type="InterPro" id="IPR038980">
    <property type="entry name" value="ATM_plant"/>
</dbReference>
<evidence type="ECO:0000256" key="8">
    <source>
        <dbReference type="ARBA" id="ARBA00022840"/>
    </source>
</evidence>
<keyword evidence="16" id="KW-1185">Reference proteome</keyword>
<dbReference type="GO" id="GO:0004674">
    <property type="term" value="F:protein serine/threonine kinase activity"/>
    <property type="evidence" value="ECO:0007669"/>
    <property type="project" value="UniProtKB-KW"/>
</dbReference>
<feature type="domain" description="FAT" evidence="13">
    <location>
        <begin position="1"/>
        <end position="223"/>
    </location>
</feature>
<evidence type="ECO:0000256" key="1">
    <source>
        <dbReference type="ARBA" id="ARBA00004123"/>
    </source>
</evidence>
<evidence type="ECO:0000259" key="14">
    <source>
        <dbReference type="PROSITE" id="PS51190"/>
    </source>
</evidence>